<dbReference type="Proteomes" id="UP001152484">
    <property type="component" value="Unassembled WGS sequence"/>
</dbReference>
<gene>
    <name evidence="4" type="ORF">CEURO_LOCUS22358</name>
</gene>
<dbReference type="Gene3D" id="1.10.510.10">
    <property type="entry name" value="Transferase(Phosphotransferase) domain 1"/>
    <property type="match status" value="1"/>
</dbReference>
<dbReference type="Pfam" id="PF07714">
    <property type="entry name" value="PK_Tyr_Ser-Thr"/>
    <property type="match status" value="1"/>
</dbReference>
<name>A0A9P0ZYA6_CUSEU</name>
<dbReference type="PROSITE" id="PS50011">
    <property type="entry name" value="PROTEIN_KINASE_DOM"/>
    <property type="match status" value="1"/>
</dbReference>
<dbReference type="InterPro" id="IPR000719">
    <property type="entry name" value="Prot_kinase_dom"/>
</dbReference>
<dbReference type="InterPro" id="IPR001245">
    <property type="entry name" value="Ser-Thr/Tyr_kinase_cat_dom"/>
</dbReference>
<dbReference type="AlphaFoldDB" id="A0A9P0ZYA6"/>
<dbReference type="GO" id="GO:0004672">
    <property type="term" value="F:protein kinase activity"/>
    <property type="evidence" value="ECO:0007669"/>
    <property type="project" value="InterPro"/>
</dbReference>
<dbReference type="PANTHER" id="PTHR45621">
    <property type="entry name" value="OS01G0588500 PROTEIN-RELATED"/>
    <property type="match status" value="1"/>
</dbReference>
<dbReference type="EMBL" id="CAMAPE010000080">
    <property type="protein sequence ID" value="CAH9119577.1"/>
    <property type="molecule type" value="Genomic_DNA"/>
</dbReference>
<dbReference type="SUPFAM" id="SSF56112">
    <property type="entry name" value="Protein kinase-like (PK-like)"/>
    <property type="match status" value="1"/>
</dbReference>
<organism evidence="4 5">
    <name type="scientific">Cuscuta europaea</name>
    <name type="common">European dodder</name>
    <dbReference type="NCBI Taxonomy" id="41803"/>
    <lineage>
        <taxon>Eukaryota</taxon>
        <taxon>Viridiplantae</taxon>
        <taxon>Streptophyta</taxon>
        <taxon>Embryophyta</taxon>
        <taxon>Tracheophyta</taxon>
        <taxon>Spermatophyta</taxon>
        <taxon>Magnoliopsida</taxon>
        <taxon>eudicotyledons</taxon>
        <taxon>Gunneridae</taxon>
        <taxon>Pentapetalae</taxon>
        <taxon>asterids</taxon>
        <taxon>lamiids</taxon>
        <taxon>Solanales</taxon>
        <taxon>Convolvulaceae</taxon>
        <taxon>Cuscuteae</taxon>
        <taxon>Cuscuta</taxon>
        <taxon>Cuscuta subgen. Cuscuta</taxon>
    </lineage>
</organism>
<evidence type="ECO:0000256" key="2">
    <source>
        <dbReference type="ARBA" id="ARBA00022475"/>
    </source>
</evidence>
<accession>A0A9P0ZYA6</accession>
<reference evidence="4" key="1">
    <citation type="submission" date="2022-07" db="EMBL/GenBank/DDBJ databases">
        <authorList>
            <person name="Macas J."/>
            <person name="Novak P."/>
            <person name="Neumann P."/>
        </authorList>
    </citation>
    <scope>NUCLEOTIDE SEQUENCE</scope>
</reference>
<sequence length="176" mass="19925">MKVALQLAKFLEWLHAKHIILGAISADSILVDEEYNVTFFELGLTRCVLDSRKGESTGDLKWCYAQFSASEDKSDTWTCKSDVFAYGSVLSLLIRKEYYGNGNYSSARAFALQDFNKNQILVNGDFQVDEADAYKITELTLKCLEPDPNNRVDMGDVVHFLEQLALDHIAKKQKLN</sequence>
<keyword evidence="2" id="KW-1003">Cell membrane</keyword>
<proteinExistence type="predicted"/>
<keyword evidence="5" id="KW-1185">Reference proteome</keyword>
<evidence type="ECO:0000313" key="4">
    <source>
        <dbReference type="EMBL" id="CAH9119577.1"/>
    </source>
</evidence>
<keyword evidence="2" id="KW-0472">Membrane</keyword>
<dbReference type="OrthoDB" id="1301617at2759"/>
<evidence type="ECO:0000259" key="3">
    <source>
        <dbReference type="PROSITE" id="PS50011"/>
    </source>
</evidence>
<comment type="subcellular location">
    <subcellularLocation>
        <location evidence="1">Cell membrane</location>
    </subcellularLocation>
</comment>
<comment type="caution">
    <text evidence="4">The sequence shown here is derived from an EMBL/GenBank/DDBJ whole genome shotgun (WGS) entry which is preliminary data.</text>
</comment>
<dbReference type="InterPro" id="IPR011009">
    <property type="entry name" value="Kinase-like_dom_sf"/>
</dbReference>
<protein>
    <recommendedName>
        <fullName evidence="3">Protein kinase domain-containing protein</fullName>
    </recommendedName>
</protein>
<evidence type="ECO:0000313" key="5">
    <source>
        <dbReference type="Proteomes" id="UP001152484"/>
    </source>
</evidence>
<dbReference type="InterPro" id="IPR050823">
    <property type="entry name" value="Plant_Ser_Thr_Prot_Kinase"/>
</dbReference>
<evidence type="ECO:0000256" key="1">
    <source>
        <dbReference type="ARBA" id="ARBA00004236"/>
    </source>
</evidence>
<dbReference type="GO" id="GO:0005886">
    <property type="term" value="C:plasma membrane"/>
    <property type="evidence" value="ECO:0007669"/>
    <property type="project" value="UniProtKB-SubCell"/>
</dbReference>
<feature type="domain" description="Protein kinase" evidence="3">
    <location>
        <begin position="1"/>
        <end position="166"/>
    </location>
</feature>
<dbReference type="GO" id="GO:0005524">
    <property type="term" value="F:ATP binding"/>
    <property type="evidence" value="ECO:0007669"/>
    <property type="project" value="InterPro"/>
</dbReference>